<evidence type="ECO:0000313" key="4">
    <source>
        <dbReference type="Proteomes" id="UP000053469"/>
    </source>
</evidence>
<dbReference type="InterPro" id="IPR011962">
    <property type="entry name" value="dCTP_deaminase"/>
</dbReference>
<proteinExistence type="predicted"/>
<organism evidence="3 4">
    <name type="scientific">candidate division WS6 bacterium 36_33</name>
    <dbReference type="NCBI Taxonomy" id="1641388"/>
    <lineage>
        <taxon>Bacteria</taxon>
        <taxon>Candidatus Dojkabacteria</taxon>
    </lineage>
</organism>
<reference evidence="4" key="1">
    <citation type="journal article" date="2015" name="MBio">
        <title>Genome-Resolved Metagenomic Analysis Reveals Roles for Candidate Phyla and Other Microbial Community Members in Biogeochemical Transformations in Oil Reservoirs.</title>
        <authorList>
            <person name="Hu P."/>
            <person name="Tom L."/>
            <person name="Singh A."/>
            <person name="Thomas B.C."/>
            <person name="Baker B.J."/>
            <person name="Piceno Y.M."/>
            <person name="Andersen G.L."/>
            <person name="Banfield J.F."/>
        </authorList>
    </citation>
    <scope>NUCLEOTIDE SEQUENCE [LARGE SCALE GENOMIC DNA]</scope>
</reference>
<evidence type="ECO:0000313" key="3">
    <source>
        <dbReference type="EMBL" id="KUK67533.1"/>
    </source>
</evidence>
<keyword evidence="1" id="KW-0378">Hydrolase</keyword>
<gene>
    <name evidence="3" type="ORF">XD87_0055</name>
</gene>
<dbReference type="EMBL" id="LGGI01000004">
    <property type="protein sequence ID" value="KUK67533.1"/>
    <property type="molecule type" value="Genomic_DNA"/>
</dbReference>
<evidence type="ECO:0000256" key="1">
    <source>
        <dbReference type="ARBA" id="ARBA00022801"/>
    </source>
</evidence>
<dbReference type="PANTHER" id="PTHR42680">
    <property type="entry name" value="DCTP DEAMINASE"/>
    <property type="match status" value="1"/>
</dbReference>
<dbReference type="Proteomes" id="UP000053469">
    <property type="component" value="Unassembled WGS sequence"/>
</dbReference>
<dbReference type="PANTHER" id="PTHR42680:SF3">
    <property type="entry name" value="DCTP DEAMINASE"/>
    <property type="match status" value="1"/>
</dbReference>
<dbReference type="CDD" id="cd07557">
    <property type="entry name" value="trimeric_dUTPase"/>
    <property type="match status" value="1"/>
</dbReference>
<dbReference type="InterPro" id="IPR036157">
    <property type="entry name" value="dUTPase-like_sf"/>
</dbReference>
<dbReference type="GO" id="GO:0008829">
    <property type="term" value="F:dCTP deaminase activity"/>
    <property type="evidence" value="ECO:0007669"/>
    <property type="project" value="InterPro"/>
</dbReference>
<protein>
    <submittedName>
        <fullName evidence="3">Putative deoxycytidine triphosphate deaminase</fullName>
    </submittedName>
</protein>
<dbReference type="SUPFAM" id="SSF51283">
    <property type="entry name" value="dUTPase-like"/>
    <property type="match status" value="1"/>
</dbReference>
<accession>A0A101GZH4</accession>
<dbReference type="Gene3D" id="2.70.40.10">
    <property type="match status" value="1"/>
</dbReference>
<evidence type="ECO:0000256" key="2">
    <source>
        <dbReference type="ARBA" id="ARBA00023080"/>
    </source>
</evidence>
<dbReference type="AlphaFoldDB" id="A0A101GZH4"/>
<comment type="caution">
    <text evidence="3">The sequence shown here is derived from an EMBL/GenBank/DDBJ whole genome shotgun (WGS) entry which is preliminary data.</text>
</comment>
<name>A0A101GZH4_9BACT</name>
<dbReference type="Pfam" id="PF22769">
    <property type="entry name" value="DCD"/>
    <property type="match status" value="1"/>
</dbReference>
<keyword evidence="2" id="KW-0546">Nucleotide metabolism</keyword>
<dbReference type="InterPro" id="IPR033704">
    <property type="entry name" value="dUTPase_trimeric"/>
</dbReference>
<sequence>MFLSNKTISRYIHEGKIIVQGDLHIETKGITVNLGDELLIPKRGQLFDTRNPKELKYDKHDLSKEPYILKPNDFVLGCTQQSIRTDRDIITMLDGRSTYARAGMTIHLTALVLDGVPFSSEISVLEIKNLGKFDIVLHPGERVGTYLFAKLSEPIVGDKISRYTDQRGVTPPRV</sequence>
<dbReference type="GO" id="GO:0006229">
    <property type="term" value="P:dUTP biosynthetic process"/>
    <property type="evidence" value="ECO:0007669"/>
    <property type="project" value="InterPro"/>
</dbReference>